<dbReference type="Gene3D" id="3.30.360.10">
    <property type="entry name" value="Dihydrodipicolinate Reductase, domain 2"/>
    <property type="match status" value="1"/>
</dbReference>
<accession>A0A4Q0MBC1</accession>
<sequence length="325" mass="35811">MDTSRRRFVRSTGILGLASMMYGSRAFSLNSGKRIGIVGLDSSHSIAFTKELNANLSNDNYRAYHVVAAYPFGNPDIPLNGKRIPVLTTEIEKLGVKVVQSLSELLRLVDVVLLETNDGNLHLKQAEIIMKAGKPVFIDKPVANSYNDALSIFSLSDRYKVPVFSSSSLRYIQGLQDIDKKTVLGADIFSPAHVEPSHKDLYWYGIHGVEMLFALLGSDCISVQTTHTDDFDVYVGKWSDGRIGTLRGTRKGADEFGGTVFTDTSTIKLGAYQGYAPLLKEIVAFFDSGKSPVQREETLAICKFIDAAFESKQKNGERVLLKGIQ</sequence>
<dbReference type="AlphaFoldDB" id="A0A4Q0MBC1"/>
<dbReference type="SUPFAM" id="SSF51735">
    <property type="entry name" value="NAD(P)-binding Rossmann-fold domains"/>
    <property type="match status" value="1"/>
</dbReference>
<organism evidence="2 3">
    <name type="scientific">Arcticibacter tournemirensis</name>
    <dbReference type="NCBI Taxonomy" id="699437"/>
    <lineage>
        <taxon>Bacteria</taxon>
        <taxon>Pseudomonadati</taxon>
        <taxon>Bacteroidota</taxon>
        <taxon>Sphingobacteriia</taxon>
        <taxon>Sphingobacteriales</taxon>
        <taxon>Sphingobacteriaceae</taxon>
        <taxon>Arcticibacter</taxon>
    </lineage>
</organism>
<feature type="domain" description="Gfo/Idh/MocA-like oxidoreductase N-terminal" evidence="1">
    <location>
        <begin position="91"/>
        <end position="163"/>
    </location>
</feature>
<evidence type="ECO:0000259" key="1">
    <source>
        <dbReference type="Pfam" id="PF01408"/>
    </source>
</evidence>
<dbReference type="Proteomes" id="UP000290848">
    <property type="component" value="Unassembled WGS sequence"/>
</dbReference>
<proteinExistence type="predicted"/>
<name>A0A4Q0MBC1_9SPHI</name>
<dbReference type="Gene3D" id="3.40.50.720">
    <property type="entry name" value="NAD(P)-binding Rossmann-like Domain"/>
    <property type="match status" value="1"/>
</dbReference>
<dbReference type="RefSeq" id="WP_128768882.1">
    <property type="nucleotide sequence ID" value="NZ_RXOC01000004.1"/>
</dbReference>
<dbReference type="Pfam" id="PF01408">
    <property type="entry name" value="GFO_IDH_MocA"/>
    <property type="match status" value="1"/>
</dbReference>
<dbReference type="InterPro" id="IPR000683">
    <property type="entry name" value="Gfo/Idh/MocA-like_OxRdtase_N"/>
</dbReference>
<dbReference type="EMBL" id="RXOC01000004">
    <property type="protein sequence ID" value="RXF70577.1"/>
    <property type="molecule type" value="Genomic_DNA"/>
</dbReference>
<dbReference type="InterPro" id="IPR036291">
    <property type="entry name" value="NAD(P)-bd_dom_sf"/>
</dbReference>
<gene>
    <name evidence="2" type="ORF">EKH83_08015</name>
</gene>
<reference evidence="2 3" key="1">
    <citation type="submission" date="2018-12" db="EMBL/GenBank/DDBJ databases">
        <title>The Draft Genome Sequence of the Soil Bacterium Pedobacter tournemirensis R1.</title>
        <authorList>
            <person name="He J."/>
        </authorList>
    </citation>
    <scope>NUCLEOTIDE SEQUENCE [LARGE SCALE GENOMIC DNA]</scope>
    <source>
        <strain evidence="2 3">R1</strain>
    </source>
</reference>
<evidence type="ECO:0000313" key="3">
    <source>
        <dbReference type="Proteomes" id="UP000290848"/>
    </source>
</evidence>
<protein>
    <submittedName>
        <fullName evidence="2">Gfo/Idh/MocA family oxidoreductase</fullName>
    </submittedName>
</protein>
<dbReference type="GO" id="GO:0000166">
    <property type="term" value="F:nucleotide binding"/>
    <property type="evidence" value="ECO:0007669"/>
    <property type="project" value="InterPro"/>
</dbReference>
<dbReference type="PROSITE" id="PS51318">
    <property type="entry name" value="TAT"/>
    <property type="match status" value="1"/>
</dbReference>
<evidence type="ECO:0000313" key="2">
    <source>
        <dbReference type="EMBL" id="RXF70577.1"/>
    </source>
</evidence>
<comment type="caution">
    <text evidence="2">The sequence shown here is derived from an EMBL/GenBank/DDBJ whole genome shotgun (WGS) entry which is preliminary data.</text>
</comment>
<dbReference type="InterPro" id="IPR006311">
    <property type="entry name" value="TAT_signal"/>
</dbReference>